<keyword evidence="3" id="KW-0472">Membrane</keyword>
<feature type="coiled-coil region" evidence="1">
    <location>
        <begin position="108"/>
        <end position="142"/>
    </location>
</feature>
<feature type="transmembrane region" description="Helical" evidence="3">
    <location>
        <begin position="44"/>
        <end position="66"/>
    </location>
</feature>
<dbReference type="InterPro" id="IPR046706">
    <property type="entry name" value="DUF6779"/>
</dbReference>
<comment type="caution">
    <text evidence="5">The sequence shown here is derived from an EMBL/GenBank/DDBJ whole genome shotgun (WGS) entry which is preliminary data.</text>
</comment>
<reference evidence="5 6" key="1">
    <citation type="submission" date="2020-03" db="EMBL/GenBank/DDBJ databases">
        <title>Sequencing the genomes of 1000 actinobacteria strains.</title>
        <authorList>
            <person name="Klenk H.-P."/>
        </authorList>
    </citation>
    <scope>NUCLEOTIDE SEQUENCE [LARGE SCALE GENOMIC DNA]</scope>
    <source>
        <strain evidence="5 6">DSM 44556</strain>
    </source>
</reference>
<protein>
    <recommendedName>
        <fullName evidence="4">DUF6779 domain-containing protein</fullName>
    </recommendedName>
</protein>
<sequence length="433" mass="46820">MTDPSRGMRVRRVSRRPGWILLSVLLVLAIVASSVLVFTNRVELLKLAVVLALWAAVVAAFVSVIYRRQSDVDQAKVRDLKLVYDLQLDREISARREYELAVESQLRRELAAELRAQAADEVAALRAELAALRNNLEILFDTDLDQRPALETDRPAGRVIASRIDIEERVESFASRRAEPRTEESPIIDVPAEPHVPEYQWGPSQPAGGAHRRAGEAEQPAPWSAPPAREPAPPPPPARESVWQPQPQPAPQPPVQPPSPPPPAWTPPAPPQAPPRRPAADWRPAPADGEWIPAGAPGSNWVAPPVEPMPPPVPPVHPGPAMTPPPVETRRGRHSGADADAPPRTPRPTVPAEPAPSPTLATPPLPPEPSRSARHRSADEPAPPEETSEEAAGQHAGGQPVSELLSRLQAGNFQGERGDGGSAGGGRRRRRDE</sequence>
<accession>A0A7X5U423</accession>
<evidence type="ECO:0000256" key="3">
    <source>
        <dbReference type="SAM" id="Phobius"/>
    </source>
</evidence>
<feature type="region of interest" description="Disordered" evidence="2">
    <location>
        <begin position="172"/>
        <end position="433"/>
    </location>
</feature>
<evidence type="ECO:0000256" key="1">
    <source>
        <dbReference type="SAM" id="Coils"/>
    </source>
</evidence>
<dbReference type="Proteomes" id="UP000547444">
    <property type="component" value="Unassembled WGS sequence"/>
</dbReference>
<dbReference type="Pfam" id="PF20570">
    <property type="entry name" value="DUF6779"/>
    <property type="match status" value="1"/>
</dbReference>
<evidence type="ECO:0000256" key="2">
    <source>
        <dbReference type="SAM" id="MobiDB-lite"/>
    </source>
</evidence>
<evidence type="ECO:0000313" key="6">
    <source>
        <dbReference type="Proteomes" id="UP000547444"/>
    </source>
</evidence>
<feature type="domain" description="DUF6779" evidence="4">
    <location>
        <begin position="45"/>
        <end position="150"/>
    </location>
</feature>
<feature type="compositionally biased region" description="Basic and acidic residues" evidence="2">
    <location>
        <begin position="172"/>
        <end position="184"/>
    </location>
</feature>
<feature type="compositionally biased region" description="Pro residues" evidence="2">
    <location>
        <begin position="223"/>
        <end position="238"/>
    </location>
</feature>
<keyword evidence="6" id="KW-1185">Reference proteome</keyword>
<feature type="compositionally biased region" description="Pro residues" evidence="2">
    <location>
        <begin position="246"/>
        <end position="277"/>
    </location>
</feature>
<name>A0A7X5U423_9MYCO</name>
<keyword evidence="3" id="KW-0812">Transmembrane</keyword>
<feature type="compositionally biased region" description="Pro residues" evidence="2">
    <location>
        <begin position="305"/>
        <end position="327"/>
    </location>
</feature>
<evidence type="ECO:0000259" key="4">
    <source>
        <dbReference type="Pfam" id="PF20570"/>
    </source>
</evidence>
<evidence type="ECO:0000313" key="5">
    <source>
        <dbReference type="EMBL" id="NIH98001.1"/>
    </source>
</evidence>
<gene>
    <name evidence="5" type="ORF">FHU31_005007</name>
</gene>
<proteinExistence type="predicted"/>
<keyword evidence="1" id="KW-0175">Coiled coil</keyword>
<organism evidence="5 6">
    <name type="scientific">Mycolicibacterium fluoranthenivorans</name>
    <dbReference type="NCBI Taxonomy" id="258505"/>
    <lineage>
        <taxon>Bacteria</taxon>
        <taxon>Bacillati</taxon>
        <taxon>Actinomycetota</taxon>
        <taxon>Actinomycetes</taxon>
        <taxon>Mycobacteriales</taxon>
        <taxon>Mycobacteriaceae</taxon>
        <taxon>Mycolicibacterium</taxon>
    </lineage>
</organism>
<dbReference type="PRINTS" id="PR01217">
    <property type="entry name" value="PRICHEXTENSN"/>
</dbReference>
<dbReference type="RefSeq" id="WP_234901636.1">
    <property type="nucleotide sequence ID" value="NZ_JAANOW010000003.1"/>
</dbReference>
<feature type="transmembrane region" description="Helical" evidence="3">
    <location>
        <begin position="20"/>
        <end position="38"/>
    </location>
</feature>
<dbReference type="AlphaFoldDB" id="A0A7X5U423"/>
<dbReference type="EMBL" id="JAANOW010000003">
    <property type="protein sequence ID" value="NIH98001.1"/>
    <property type="molecule type" value="Genomic_DNA"/>
</dbReference>
<keyword evidence="3" id="KW-1133">Transmembrane helix</keyword>
<feature type="compositionally biased region" description="Pro residues" evidence="2">
    <location>
        <begin position="343"/>
        <end position="369"/>
    </location>
</feature>